<evidence type="ECO:0000313" key="7">
    <source>
        <dbReference type="Proteomes" id="UP001390963"/>
    </source>
</evidence>
<protein>
    <submittedName>
        <fullName evidence="4">Hsp20/alpha crystallin family protein</fullName>
    </submittedName>
</protein>
<dbReference type="InterPro" id="IPR031107">
    <property type="entry name" value="Small_HSP"/>
</dbReference>
<evidence type="ECO:0000256" key="1">
    <source>
        <dbReference type="PROSITE-ProRule" id="PRU00285"/>
    </source>
</evidence>
<dbReference type="CDD" id="cd06464">
    <property type="entry name" value="ACD_sHsps-like"/>
    <property type="match status" value="1"/>
</dbReference>
<dbReference type="InterPro" id="IPR008978">
    <property type="entry name" value="HSP20-like_chaperone"/>
</dbReference>
<dbReference type="PANTHER" id="PTHR11527">
    <property type="entry name" value="HEAT-SHOCK PROTEIN 20 FAMILY MEMBER"/>
    <property type="match status" value="1"/>
</dbReference>
<name>A0AB35YVR3_9FLAO</name>
<organism evidence="4 6">
    <name type="scientific">Aequorivita flava</name>
    <dbReference type="NCBI Taxonomy" id="3114371"/>
    <lineage>
        <taxon>Bacteria</taxon>
        <taxon>Pseudomonadati</taxon>
        <taxon>Bacteroidota</taxon>
        <taxon>Flavobacteriia</taxon>
        <taxon>Flavobacteriales</taxon>
        <taxon>Flavobacteriaceae</taxon>
        <taxon>Aequorivita</taxon>
    </lineage>
</organism>
<evidence type="ECO:0000259" key="3">
    <source>
        <dbReference type="PROSITE" id="PS01031"/>
    </source>
</evidence>
<dbReference type="AlphaFoldDB" id="A0AB35YVR3"/>
<proteinExistence type="inferred from homology"/>
<evidence type="ECO:0000256" key="2">
    <source>
        <dbReference type="RuleBase" id="RU003616"/>
    </source>
</evidence>
<evidence type="ECO:0000313" key="4">
    <source>
        <dbReference type="EMBL" id="MEM0519407.1"/>
    </source>
</evidence>
<dbReference type="SUPFAM" id="SSF49764">
    <property type="entry name" value="HSP20-like chaperones"/>
    <property type="match status" value="1"/>
</dbReference>
<sequence length="144" mass="16752">MKTVNKDGVWLPGILDNLLFDNKLDVFNNNYETFSIPAVNIIENLTNFVLEIAVPGFQKENFTIEAEEDTLKVSSKTIETKEETDTETRYTRREFNYSNFERSFTLPETIKIEDIQAKYENGVLKITLPKLEEKKAFKKMVEIS</sequence>
<dbReference type="RefSeq" id="WP_279447349.1">
    <property type="nucleotide sequence ID" value="NZ_JAZBJM010000012.1"/>
</dbReference>
<reference evidence="4 7" key="1">
    <citation type="submission" date="2024-01" db="EMBL/GenBank/DDBJ databases">
        <title>Aequorivita flavus sp. nov., isolated from deep-sea sediment.</title>
        <authorList>
            <person name="Chen X."/>
        </authorList>
    </citation>
    <scope>NUCLEOTIDE SEQUENCE</scope>
    <source>
        <strain evidence="4">MCCC 1A16923</strain>
        <strain evidence="5 7">MCCC 1A16935</strain>
    </source>
</reference>
<dbReference type="Proteomes" id="UP001390963">
    <property type="component" value="Unassembled WGS sequence"/>
</dbReference>
<dbReference type="Pfam" id="PF00011">
    <property type="entry name" value="HSP20"/>
    <property type="match status" value="1"/>
</dbReference>
<comment type="similarity">
    <text evidence="1 2">Belongs to the small heat shock protein (HSP20) family.</text>
</comment>
<gene>
    <name evidence="5" type="ORF">VZD24_13260</name>
    <name evidence="4" type="ORF">VZD85_13675</name>
</gene>
<dbReference type="Gene3D" id="2.60.40.790">
    <property type="match status" value="1"/>
</dbReference>
<dbReference type="EMBL" id="JBANCF010000013">
    <property type="protein sequence ID" value="MEM0574488.1"/>
    <property type="molecule type" value="Genomic_DNA"/>
</dbReference>
<accession>A0AB35YVR3</accession>
<dbReference type="Proteomes" id="UP001388259">
    <property type="component" value="Unassembled WGS sequence"/>
</dbReference>
<dbReference type="PROSITE" id="PS01031">
    <property type="entry name" value="SHSP"/>
    <property type="match status" value="1"/>
</dbReference>
<evidence type="ECO:0000313" key="5">
    <source>
        <dbReference type="EMBL" id="MEM0574488.1"/>
    </source>
</evidence>
<evidence type="ECO:0000313" key="6">
    <source>
        <dbReference type="Proteomes" id="UP001388259"/>
    </source>
</evidence>
<dbReference type="EMBL" id="JAZBJM010000012">
    <property type="protein sequence ID" value="MEM0519407.1"/>
    <property type="molecule type" value="Genomic_DNA"/>
</dbReference>
<feature type="domain" description="SHSP" evidence="3">
    <location>
        <begin position="30"/>
        <end position="144"/>
    </location>
</feature>
<comment type="caution">
    <text evidence="4">The sequence shown here is derived from an EMBL/GenBank/DDBJ whole genome shotgun (WGS) entry which is preliminary data.</text>
</comment>
<keyword evidence="7" id="KW-1185">Reference proteome</keyword>
<dbReference type="InterPro" id="IPR002068">
    <property type="entry name" value="A-crystallin/Hsp20_dom"/>
</dbReference>